<keyword evidence="2" id="KW-1185">Reference proteome</keyword>
<protein>
    <submittedName>
        <fullName evidence="1">Uncharacterized protein</fullName>
    </submittedName>
</protein>
<comment type="caution">
    <text evidence="1">The sequence shown here is derived from an EMBL/GenBank/DDBJ whole genome shotgun (WGS) entry which is preliminary data.</text>
</comment>
<dbReference type="EMBL" id="ASPP01003941">
    <property type="protein sequence ID" value="ETO32775.1"/>
    <property type="molecule type" value="Genomic_DNA"/>
</dbReference>
<gene>
    <name evidence="1" type="ORF">RFI_04341</name>
</gene>
<dbReference type="Proteomes" id="UP000023152">
    <property type="component" value="Unassembled WGS sequence"/>
</dbReference>
<reference evidence="1 2" key="1">
    <citation type="journal article" date="2013" name="Curr. Biol.">
        <title>The Genome of the Foraminiferan Reticulomyxa filosa.</title>
        <authorList>
            <person name="Glockner G."/>
            <person name="Hulsmann N."/>
            <person name="Schleicher M."/>
            <person name="Noegel A.A."/>
            <person name="Eichinger L."/>
            <person name="Gallinger C."/>
            <person name="Pawlowski J."/>
            <person name="Sierra R."/>
            <person name="Euteneuer U."/>
            <person name="Pillet L."/>
            <person name="Moustafa A."/>
            <person name="Platzer M."/>
            <person name="Groth M."/>
            <person name="Szafranski K."/>
            <person name="Schliwa M."/>
        </authorList>
    </citation>
    <scope>NUCLEOTIDE SEQUENCE [LARGE SCALE GENOMIC DNA]</scope>
</reference>
<name>X6P2J1_RETFI</name>
<organism evidence="1 2">
    <name type="scientific">Reticulomyxa filosa</name>
    <dbReference type="NCBI Taxonomy" id="46433"/>
    <lineage>
        <taxon>Eukaryota</taxon>
        <taxon>Sar</taxon>
        <taxon>Rhizaria</taxon>
        <taxon>Retaria</taxon>
        <taxon>Foraminifera</taxon>
        <taxon>Monothalamids</taxon>
        <taxon>Reticulomyxidae</taxon>
        <taxon>Reticulomyxa</taxon>
    </lineage>
</organism>
<accession>X6P2J1</accession>
<dbReference type="AlphaFoldDB" id="X6P2J1"/>
<evidence type="ECO:0000313" key="2">
    <source>
        <dbReference type="Proteomes" id="UP000023152"/>
    </source>
</evidence>
<proteinExistence type="predicted"/>
<evidence type="ECO:0000313" key="1">
    <source>
        <dbReference type="EMBL" id="ETO32775.1"/>
    </source>
</evidence>
<sequence>MAITQIRYGDDKIHIERERHKFITIRLWKNAVKLPPDAYTHFQAWTPGQSLNVPMSKFVNEDMLDNHSVSATEFSYYSLTNSSKTQDLFKKSRHPLVKKMRRELASSAASDFFFDKETERQQQELWSQFRIQVTLLCEGDNIRVEYEPTLPIDTEDVVKMRLDSLNLPYCVHLVTKLHSNFRTTHSTIKAHHFAMCQVSIRHRLALTKNNNNLCEKNQHRNNNNHNNNNNNDNNNQTILTLITIMTIIIIIITMIMTTIIIVINGLTLN</sequence>